<dbReference type="RefSeq" id="WP_068350825.1">
    <property type="nucleotide sequence ID" value="NZ_CP016033.1"/>
</dbReference>
<dbReference type="InterPro" id="IPR029060">
    <property type="entry name" value="PIN-like_dom_sf"/>
</dbReference>
<dbReference type="OrthoDB" id="286092at2"/>
<gene>
    <name evidence="2" type="ORF">A9D12_08110</name>
</gene>
<proteinExistence type="predicted"/>
<dbReference type="SUPFAM" id="SSF88723">
    <property type="entry name" value="PIN domain-like"/>
    <property type="match status" value="1"/>
</dbReference>
<dbReference type="AlphaFoldDB" id="A0A192D473"/>
<evidence type="ECO:0000259" key="1">
    <source>
        <dbReference type="Pfam" id="PF01850"/>
    </source>
</evidence>
<dbReference type="EMBL" id="CP016033">
    <property type="protein sequence ID" value="ANK12915.1"/>
    <property type="molecule type" value="Genomic_DNA"/>
</dbReference>
<dbReference type="Proteomes" id="UP000078263">
    <property type="component" value="Chromosome"/>
</dbReference>
<accession>A0A192D473</accession>
<feature type="domain" description="PIN" evidence="1">
    <location>
        <begin position="4"/>
        <end position="112"/>
    </location>
</feature>
<evidence type="ECO:0000313" key="3">
    <source>
        <dbReference type="Proteomes" id="UP000078263"/>
    </source>
</evidence>
<dbReference type="InterPro" id="IPR002716">
    <property type="entry name" value="PIN_dom"/>
</dbReference>
<dbReference type="Pfam" id="PF01850">
    <property type="entry name" value="PIN"/>
    <property type="match status" value="1"/>
</dbReference>
<name>A0A192D473_9SPHN</name>
<dbReference type="STRING" id="1112.A9D12_08110"/>
<organism evidence="2 3">
    <name type="scientific">Erythrobacter neustonensis</name>
    <dbReference type="NCBI Taxonomy" id="1112"/>
    <lineage>
        <taxon>Bacteria</taxon>
        <taxon>Pseudomonadati</taxon>
        <taxon>Pseudomonadota</taxon>
        <taxon>Alphaproteobacteria</taxon>
        <taxon>Sphingomonadales</taxon>
        <taxon>Erythrobacteraceae</taxon>
        <taxon>Erythrobacter/Porphyrobacter group</taxon>
        <taxon>Erythrobacter</taxon>
    </lineage>
</organism>
<dbReference type="Gene3D" id="3.40.50.1010">
    <property type="entry name" value="5'-nuclease"/>
    <property type="match status" value="1"/>
</dbReference>
<evidence type="ECO:0000313" key="2">
    <source>
        <dbReference type="EMBL" id="ANK12915.1"/>
    </source>
</evidence>
<dbReference type="CDD" id="cd18682">
    <property type="entry name" value="PIN_VapC-like"/>
    <property type="match status" value="1"/>
</dbReference>
<dbReference type="KEGG" id="pns:A9D12_08110"/>
<sequence>MSEVVLDASALLAFLKDEPGGSAVRQLMPTSIMSAINLAEVATTFIHGGMPADEVELALRELPIRIVPLDEDQAYQASALRLLTADKGLSLGDRCCLALARSLALPALTCDRVWGGLPPGIGVEVQLVR</sequence>
<keyword evidence="3" id="KW-1185">Reference proteome</keyword>
<protein>
    <submittedName>
        <fullName evidence="2">Twitching motility protein PilT</fullName>
    </submittedName>
</protein>
<reference evidence="2 3" key="1">
    <citation type="submission" date="2016-05" db="EMBL/GenBank/DDBJ databases">
        <title>Compelete Genome Sequence of Bacteriochlorophyll-Synthesizing Bacterium Porphyrobacter neustonensis DSM 9434.</title>
        <authorList>
            <person name="Shi X.-L."/>
            <person name="Wu Y.-H."/>
            <person name="Cheng H."/>
            <person name="Xu L."/>
            <person name="Zhang X.-Q."/>
            <person name="Wang C.-S."/>
            <person name="Xu X.-W."/>
        </authorList>
    </citation>
    <scope>NUCLEOTIDE SEQUENCE [LARGE SCALE GENOMIC DNA]</scope>
    <source>
        <strain evidence="2 3">DSM 9434</strain>
    </source>
</reference>